<dbReference type="PANTHER" id="PTHR43033">
    <property type="entry name" value="TRNA(ILE)-LYSIDINE SYNTHASE-RELATED"/>
    <property type="match status" value="1"/>
</dbReference>
<dbReference type="Proteomes" id="UP000294498">
    <property type="component" value="Unassembled WGS sequence"/>
</dbReference>
<protein>
    <recommendedName>
        <fullName evidence="8">tRNA(Ile)-lysidine synthase</fullName>
        <ecNumber evidence="8">6.3.4.19</ecNumber>
    </recommendedName>
    <alternativeName>
        <fullName evidence="8">tRNA(Ile)-2-lysyl-cytidine synthase</fullName>
    </alternativeName>
    <alternativeName>
        <fullName evidence="8">tRNA(Ile)-lysidine synthetase</fullName>
    </alternativeName>
</protein>
<dbReference type="InterPro" id="IPR014729">
    <property type="entry name" value="Rossmann-like_a/b/a_fold"/>
</dbReference>
<dbReference type="InterPro" id="IPR012796">
    <property type="entry name" value="Lysidine-tRNA-synth_C"/>
</dbReference>
<dbReference type="EMBL" id="SODV01000002">
    <property type="protein sequence ID" value="TDW96774.1"/>
    <property type="molecule type" value="Genomic_DNA"/>
</dbReference>
<dbReference type="GO" id="GO:0032267">
    <property type="term" value="F:tRNA(Ile)-lysidine synthase activity"/>
    <property type="evidence" value="ECO:0007669"/>
    <property type="project" value="UniProtKB-EC"/>
</dbReference>
<name>A0A4R8DHP7_9BACT</name>
<comment type="subcellular location">
    <subcellularLocation>
        <location evidence="1 8">Cytoplasm</location>
    </subcellularLocation>
</comment>
<dbReference type="GO" id="GO:0005737">
    <property type="term" value="C:cytoplasm"/>
    <property type="evidence" value="ECO:0007669"/>
    <property type="project" value="UniProtKB-SubCell"/>
</dbReference>
<comment type="catalytic activity">
    <reaction evidence="7 8">
        <text>cytidine(34) in tRNA(Ile2) + L-lysine + ATP = lysidine(34) in tRNA(Ile2) + AMP + diphosphate + H(+)</text>
        <dbReference type="Rhea" id="RHEA:43744"/>
        <dbReference type="Rhea" id="RHEA-COMP:10625"/>
        <dbReference type="Rhea" id="RHEA-COMP:10670"/>
        <dbReference type="ChEBI" id="CHEBI:15378"/>
        <dbReference type="ChEBI" id="CHEBI:30616"/>
        <dbReference type="ChEBI" id="CHEBI:32551"/>
        <dbReference type="ChEBI" id="CHEBI:33019"/>
        <dbReference type="ChEBI" id="CHEBI:82748"/>
        <dbReference type="ChEBI" id="CHEBI:83665"/>
        <dbReference type="ChEBI" id="CHEBI:456215"/>
        <dbReference type="EC" id="6.3.4.19"/>
    </reaction>
</comment>
<reference evidence="10 11" key="1">
    <citation type="submission" date="2019-03" db="EMBL/GenBank/DDBJ databases">
        <title>Genomic Encyclopedia of Type Strains, Phase IV (KMG-IV): sequencing the most valuable type-strain genomes for metagenomic binning, comparative biology and taxonomic classification.</title>
        <authorList>
            <person name="Goeker M."/>
        </authorList>
    </citation>
    <scope>NUCLEOTIDE SEQUENCE [LARGE SCALE GENOMIC DNA]</scope>
    <source>
        <strain evidence="10 11">DSM 100059</strain>
    </source>
</reference>
<dbReference type="GO" id="GO:0006400">
    <property type="term" value="P:tRNA modification"/>
    <property type="evidence" value="ECO:0007669"/>
    <property type="project" value="UniProtKB-UniRule"/>
</dbReference>
<keyword evidence="6 8" id="KW-0067">ATP-binding</keyword>
<evidence type="ECO:0000256" key="7">
    <source>
        <dbReference type="ARBA" id="ARBA00048539"/>
    </source>
</evidence>
<dbReference type="Gene3D" id="3.40.50.620">
    <property type="entry name" value="HUPs"/>
    <property type="match status" value="1"/>
</dbReference>
<evidence type="ECO:0000256" key="4">
    <source>
        <dbReference type="ARBA" id="ARBA00022694"/>
    </source>
</evidence>
<feature type="domain" description="Lysidine-tRNA(Ile) synthetase C-terminal" evidence="9">
    <location>
        <begin position="432"/>
        <end position="506"/>
    </location>
</feature>
<evidence type="ECO:0000259" key="9">
    <source>
        <dbReference type="SMART" id="SM00977"/>
    </source>
</evidence>
<dbReference type="GO" id="GO:0005524">
    <property type="term" value="F:ATP binding"/>
    <property type="evidence" value="ECO:0007669"/>
    <property type="project" value="UniProtKB-UniRule"/>
</dbReference>
<sequence length="509" mass="55153">MEAPLLTRFTAFLHKEHLLRPGDSWLLAVSGGLDSVVLAHLCVLAGIEGPLVHCNFQLRGAESDRDEAFVRALAERYGRAFQVARFDTAAYAASHKVSIQVAARELRYTWFRQLLGAAPAASGAGIAAAPTTAAPSTAAPSTAAPPAAAAPAPRLTAIATAHHLDDNIETMLMNLFKGTGASGLRGMLPFQEQIVRPLLFATREELETYAAAEGLQHVEDSSNASDKYTRNFFRHKVIPLIEERYPDVRQNLAANLTRFRDLEDLYRQAVTRHVEDLLEPHGRGEWRIAVAKLEKARPLETLLFELLKPFGFSPAQAGEALALLHTTSGHFVASATHRVIRDRRFLIICAPAGQGVSQVAIEEGQTQVAFTEGVITIAMEAAPAAAAAPPAAAASLAAAGPPAAGPPAGRAHAPRASEPLALLDAARVTFPLLLRRWKAGDYFYPLGMAKKKKLARFFIDNKLSLADKEKVWVLESGGRILWVVGHRIDDRFKVTAGTTHALRLEWTQP</sequence>
<dbReference type="RefSeq" id="WP_133997805.1">
    <property type="nucleotide sequence ID" value="NZ_SODV01000002.1"/>
</dbReference>
<evidence type="ECO:0000256" key="5">
    <source>
        <dbReference type="ARBA" id="ARBA00022741"/>
    </source>
</evidence>
<keyword evidence="5 8" id="KW-0547">Nucleotide-binding</keyword>
<feature type="binding site" evidence="8">
    <location>
        <begin position="30"/>
        <end position="35"/>
    </location>
    <ligand>
        <name>ATP</name>
        <dbReference type="ChEBI" id="CHEBI:30616"/>
    </ligand>
</feature>
<evidence type="ECO:0000256" key="3">
    <source>
        <dbReference type="ARBA" id="ARBA00022598"/>
    </source>
</evidence>
<dbReference type="InterPro" id="IPR011063">
    <property type="entry name" value="TilS/TtcA_N"/>
</dbReference>
<keyword evidence="3 8" id="KW-0436">Ligase</keyword>
<evidence type="ECO:0000256" key="6">
    <source>
        <dbReference type="ARBA" id="ARBA00022840"/>
    </source>
</evidence>
<evidence type="ECO:0000313" key="11">
    <source>
        <dbReference type="Proteomes" id="UP000294498"/>
    </source>
</evidence>
<dbReference type="SUPFAM" id="SSF52402">
    <property type="entry name" value="Adenine nucleotide alpha hydrolases-like"/>
    <property type="match status" value="1"/>
</dbReference>
<dbReference type="SMART" id="SM00977">
    <property type="entry name" value="TilS_C"/>
    <property type="match status" value="1"/>
</dbReference>
<comment type="domain">
    <text evidence="8">The N-terminal region contains the highly conserved SGGXDS motif, predicted to be a P-loop motif involved in ATP binding.</text>
</comment>
<comment type="similarity">
    <text evidence="8">Belongs to the tRNA(Ile)-lysidine synthase family.</text>
</comment>
<dbReference type="PANTHER" id="PTHR43033:SF1">
    <property type="entry name" value="TRNA(ILE)-LYSIDINE SYNTHASE-RELATED"/>
    <property type="match status" value="1"/>
</dbReference>
<gene>
    <name evidence="8" type="primary">tilS</name>
    <name evidence="10" type="ORF">EDB95_4610</name>
</gene>
<dbReference type="EC" id="6.3.4.19" evidence="8"/>
<dbReference type="AlphaFoldDB" id="A0A4R8DHP7"/>
<keyword evidence="2 8" id="KW-0963">Cytoplasm</keyword>
<evidence type="ECO:0000256" key="1">
    <source>
        <dbReference type="ARBA" id="ARBA00004496"/>
    </source>
</evidence>
<dbReference type="SUPFAM" id="SSF56037">
    <property type="entry name" value="PheT/TilS domain"/>
    <property type="match status" value="1"/>
</dbReference>
<dbReference type="InterPro" id="IPR012094">
    <property type="entry name" value="tRNA_Ile_lys_synt"/>
</dbReference>
<evidence type="ECO:0000256" key="2">
    <source>
        <dbReference type="ARBA" id="ARBA00022490"/>
    </source>
</evidence>
<comment type="caution">
    <text evidence="10">The sequence shown here is derived from an EMBL/GenBank/DDBJ whole genome shotgun (WGS) entry which is preliminary data.</text>
</comment>
<organism evidence="10 11">
    <name type="scientific">Dinghuibacter silviterrae</name>
    <dbReference type="NCBI Taxonomy" id="1539049"/>
    <lineage>
        <taxon>Bacteria</taxon>
        <taxon>Pseudomonadati</taxon>
        <taxon>Bacteroidota</taxon>
        <taxon>Chitinophagia</taxon>
        <taxon>Chitinophagales</taxon>
        <taxon>Chitinophagaceae</taxon>
        <taxon>Dinghuibacter</taxon>
    </lineage>
</organism>
<comment type="function">
    <text evidence="8">Ligates lysine onto the cytidine present at position 34 of the AUA codon-specific tRNA(Ile) that contains the anticodon CAU, in an ATP-dependent manner. Cytidine is converted to lysidine, thus changing the amino acid specificity of the tRNA from methionine to isoleucine.</text>
</comment>
<dbReference type="CDD" id="cd01992">
    <property type="entry name" value="TilS_N"/>
    <property type="match status" value="1"/>
</dbReference>
<evidence type="ECO:0000313" key="10">
    <source>
        <dbReference type="EMBL" id="TDW96774.1"/>
    </source>
</evidence>
<dbReference type="OrthoDB" id="9807403at2"/>
<dbReference type="Pfam" id="PF11734">
    <property type="entry name" value="TilS_C"/>
    <property type="match status" value="1"/>
</dbReference>
<dbReference type="HAMAP" id="MF_01161">
    <property type="entry name" value="tRNA_Ile_lys_synt"/>
    <property type="match status" value="1"/>
</dbReference>
<keyword evidence="4 8" id="KW-0819">tRNA processing</keyword>
<proteinExistence type="inferred from homology"/>
<accession>A0A4R8DHP7</accession>
<dbReference type="InterPro" id="IPR012795">
    <property type="entry name" value="tRNA_Ile_lys_synt_N"/>
</dbReference>
<keyword evidence="11" id="KW-1185">Reference proteome</keyword>
<dbReference type="NCBIfam" id="TIGR02433">
    <property type="entry name" value="lysidine_TilS_C"/>
    <property type="match status" value="1"/>
</dbReference>
<dbReference type="Pfam" id="PF01171">
    <property type="entry name" value="ATP_bind_3"/>
    <property type="match status" value="2"/>
</dbReference>
<evidence type="ECO:0000256" key="8">
    <source>
        <dbReference type="HAMAP-Rule" id="MF_01161"/>
    </source>
</evidence>